<organism evidence="3 4">
    <name type="scientific">Dillenia turbinata</name>
    <dbReference type="NCBI Taxonomy" id="194707"/>
    <lineage>
        <taxon>Eukaryota</taxon>
        <taxon>Viridiplantae</taxon>
        <taxon>Streptophyta</taxon>
        <taxon>Embryophyta</taxon>
        <taxon>Tracheophyta</taxon>
        <taxon>Spermatophyta</taxon>
        <taxon>Magnoliopsida</taxon>
        <taxon>eudicotyledons</taxon>
        <taxon>Gunneridae</taxon>
        <taxon>Pentapetalae</taxon>
        <taxon>Dilleniales</taxon>
        <taxon>Dilleniaceae</taxon>
        <taxon>Dillenia</taxon>
    </lineage>
</organism>
<evidence type="ECO:0000313" key="4">
    <source>
        <dbReference type="Proteomes" id="UP001370490"/>
    </source>
</evidence>
<feature type="region of interest" description="Disordered" evidence="2">
    <location>
        <begin position="168"/>
        <end position="188"/>
    </location>
</feature>
<gene>
    <name evidence="3" type="ORF">RJ641_015652</name>
</gene>
<dbReference type="EMBL" id="JBAMMX010000021">
    <property type="protein sequence ID" value="KAK6919748.1"/>
    <property type="molecule type" value="Genomic_DNA"/>
</dbReference>
<evidence type="ECO:0000256" key="1">
    <source>
        <dbReference type="SAM" id="Coils"/>
    </source>
</evidence>
<evidence type="ECO:0000313" key="3">
    <source>
        <dbReference type="EMBL" id="KAK6919748.1"/>
    </source>
</evidence>
<feature type="compositionally biased region" description="Polar residues" evidence="2">
    <location>
        <begin position="63"/>
        <end position="78"/>
    </location>
</feature>
<proteinExistence type="predicted"/>
<protein>
    <submittedName>
        <fullName evidence="3">Uncharacterized protein</fullName>
    </submittedName>
</protein>
<feature type="region of interest" description="Disordered" evidence="2">
    <location>
        <begin position="57"/>
        <end position="78"/>
    </location>
</feature>
<sequence length="208" mass="22349">MADSANGSEEKAVEDFITEGGSEAIATETKKEKEELEKLEEVLDSVVDITPPAVESSVEDSAISESKQLDSVPQNNGFSAIVENSSNFTEKLEEKVSESAGPDESLGTSELEVKEKEVENLVTLDENKDLSTVAQDFVSKGTDKTGETSTATVEDRGIDVSAGGEYEKVGIPESTDNQPPPAETPQVLRRSSWLNCCGLFDVLNLSNR</sequence>
<dbReference type="Proteomes" id="UP001370490">
    <property type="component" value="Unassembled WGS sequence"/>
</dbReference>
<reference evidence="3 4" key="1">
    <citation type="submission" date="2023-12" db="EMBL/GenBank/DDBJ databases">
        <title>A high-quality genome assembly for Dillenia turbinata (Dilleniales).</title>
        <authorList>
            <person name="Chanderbali A."/>
        </authorList>
    </citation>
    <scope>NUCLEOTIDE SEQUENCE [LARGE SCALE GENOMIC DNA]</scope>
    <source>
        <strain evidence="3">LSX21</strain>
        <tissue evidence="3">Leaf</tissue>
    </source>
</reference>
<keyword evidence="4" id="KW-1185">Reference proteome</keyword>
<name>A0AAN8UMP3_9MAGN</name>
<accession>A0AAN8UMP3</accession>
<feature type="region of interest" description="Disordered" evidence="2">
    <location>
        <begin position="90"/>
        <end position="112"/>
    </location>
</feature>
<dbReference type="PANTHER" id="PTHR37187:SF7">
    <property type="entry name" value="EXPRESSED PROTEIN"/>
    <property type="match status" value="1"/>
</dbReference>
<feature type="coiled-coil region" evidence="1">
    <location>
        <begin position="22"/>
        <end position="49"/>
    </location>
</feature>
<keyword evidence="1" id="KW-0175">Coiled coil</keyword>
<comment type="caution">
    <text evidence="3">The sequence shown here is derived from an EMBL/GenBank/DDBJ whole genome shotgun (WGS) entry which is preliminary data.</text>
</comment>
<dbReference type="AlphaFoldDB" id="A0AAN8UMP3"/>
<dbReference type="PANTHER" id="PTHR37187">
    <property type="entry name" value="EXPRESSED PROTEIN"/>
    <property type="match status" value="1"/>
</dbReference>
<evidence type="ECO:0000256" key="2">
    <source>
        <dbReference type="SAM" id="MobiDB-lite"/>
    </source>
</evidence>